<reference evidence="1 2" key="1">
    <citation type="submission" date="2016-11" db="EMBL/GenBank/DDBJ databases">
        <title>Draft Genome Sequences of Nine Cyanobacterial Strains from Diverse Habitats.</title>
        <authorList>
            <person name="Zhu T."/>
            <person name="Hou S."/>
            <person name="Lu X."/>
            <person name="Hess W.R."/>
        </authorList>
    </citation>
    <scope>NUCLEOTIDE SEQUENCE [LARGE SCALE GENOMIC DNA]</scope>
    <source>
        <strain evidence="1 2">5.2 s.c.1</strain>
    </source>
</reference>
<sequence length="218" mass="25087">MTQQLNATELFKTAYENRYTWDENFPGYSADVELKQDSEVYTGHIRINRDWSVEVTGIDNEEVQESIYTQLRDIVTHRKRSSFEQSHSKHEFNLGETDASGAVEILVKGDSMGSNYKIRGTEICQVSRVMGRMAFVIDTHESLDTGNGYVASRYDAVFRNPQTNDVIRVLKFEDTYEKVGDYYVMTKQVIHSYENGERTTTEFNFSNIKLLEPATVEA</sequence>
<evidence type="ECO:0000313" key="1">
    <source>
        <dbReference type="EMBL" id="OKH28390.1"/>
    </source>
</evidence>
<gene>
    <name evidence="1" type="ORF">NIES1031_03890</name>
</gene>
<dbReference type="RefSeq" id="WP_073548191.1">
    <property type="nucleotide sequence ID" value="NZ_CAWMVK010000023.1"/>
</dbReference>
<dbReference type="STRING" id="247279.NIES1031_03890"/>
<dbReference type="Proteomes" id="UP000185984">
    <property type="component" value="Unassembled WGS sequence"/>
</dbReference>
<dbReference type="AlphaFoldDB" id="A0A1U7HXS0"/>
<evidence type="ECO:0008006" key="3">
    <source>
        <dbReference type="Google" id="ProtNLM"/>
    </source>
</evidence>
<keyword evidence="2" id="KW-1185">Reference proteome</keyword>
<evidence type="ECO:0000313" key="2">
    <source>
        <dbReference type="Proteomes" id="UP000185984"/>
    </source>
</evidence>
<dbReference type="Pfam" id="PF11866">
    <property type="entry name" value="DUF3386"/>
    <property type="match status" value="1"/>
</dbReference>
<organism evidence="1 2">
    <name type="scientific">Chroogloeocystis siderophila 5.2 s.c.1</name>
    <dbReference type="NCBI Taxonomy" id="247279"/>
    <lineage>
        <taxon>Bacteria</taxon>
        <taxon>Bacillati</taxon>
        <taxon>Cyanobacteriota</taxon>
        <taxon>Cyanophyceae</taxon>
        <taxon>Oscillatoriophycideae</taxon>
        <taxon>Chroococcales</taxon>
        <taxon>Chroococcaceae</taxon>
        <taxon>Chroogloeocystis</taxon>
    </lineage>
</organism>
<protein>
    <recommendedName>
        <fullName evidence="3">DUF3386 domain-containing protein</fullName>
    </recommendedName>
</protein>
<dbReference type="InterPro" id="IPR021809">
    <property type="entry name" value="DUF3386"/>
</dbReference>
<dbReference type="OrthoDB" id="447919at2"/>
<name>A0A1U7HXS0_9CHRO</name>
<accession>A0A1U7HXS0</accession>
<proteinExistence type="predicted"/>
<comment type="caution">
    <text evidence="1">The sequence shown here is derived from an EMBL/GenBank/DDBJ whole genome shotgun (WGS) entry which is preliminary data.</text>
</comment>
<dbReference type="EMBL" id="MRCC01000003">
    <property type="protein sequence ID" value="OKH28390.1"/>
    <property type="molecule type" value="Genomic_DNA"/>
</dbReference>